<dbReference type="PANTHER" id="PTHR30383">
    <property type="entry name" value="THIOESTERASE 1/PROTEASE 1/LYSOPHOSPHOLIPASE L1"/>
    <property type="match status" value="1"/>
</dbReference>
<organism evidence="3 4">
    <name type="scientific">Marinoscillum furvescens DSM 4134</name>
    <dbReference type="NCBI Taxonomy" id="1122208"/>
    <lineage>
        <taxon>Bacteria</taxon>
        <taxon>Pseudomonadati</taxon>
        <taxon>Bacteroidota</taxon>
        <taxon>Cytophagia</taxon>
        <taxon>Cytophagales</taxon>
        <taxon>Reichenbachiellaceae</taxon>
        <taxon>Marinoscillum</taxon>
    </lineage>
</organism>
<dbReference type="InterPro" id="IPR013830">
    <property type="entry name" value="SGNH_hydro"/>
</dbReference>
<dbReference type="Pfam" id="PF13472">
    <property type="entry name" value="Lipase_GDSL_2"/>
    <property type="match status" value="1"/>
</dbReference>
<dbReference type="InterPro" id="IPR051532">
    <property type="entry name" value="Ester_Hydrolysis_Enzymes"/>
</dbReference>
<dbReference type="SUPFAM" id="SSF52266">
    <property type="entry name" value="SGNH hydrolase"/>
    <property type="match status" value="1"/>
</dbReference>
<accession>A0A3D9L1P9</accession>
<dbReference type="EMBL" id="QREG01000011">
    <property type="protein sequence ID" value="RED97965.1"/>
    <property type="molecule type" value="Genomic_DNA"/>
</dbReference>
<name>A0A3D9L1P9_MARFU</name>
<feature type="chain" id="PRO_5017722336" evidence="1">
    <location>
        <begin position="22"/>
        <end position="219"/>
    </location>
</feature>
<keyword evidence="4" id="KW-1185">Reference proteome</keyword>
<dbReference type="RefSeq" id="WP_170147999.1">
    <property type="nucleotide sequence ID" value="NZ_QREG01000011.1"/>
</dbReference>
<feature type="signal peptide" evidence="1">
    <location>
        <begin position="1"/>
        <end position="21"/>
    </location>
</feature>
<dbReference type="Proteomes" id="UP000256779">
    <property type="component" value="Unassembled WGS sequence"/>
</dbReference>
<dbReference type="InterPro" id="IPR036514">
    <property type="entry name" value="SGNH_hydro_sf"/>
</dbReference>
<reference evidence="3 4" key="1">
    <citation type="submission" date="2018-07" db="EMBL/GenBank/DDBJ databases">
        <title>Genomic Encyclopedia of Type Strains, Phase IV (KMG-IV): sequencing the most valuable type-strain genomes for metagenomic binning, comparative biology and taxonomic classification.</title>
        <authorList>
            <person name="Goeker M."/>
        </authorList>
    </citation>
    <scope>NUCLEOTIDE SEQUENCE [LARGE SCALE GENOMIC DNA]</scope>
    <source>
        <strain evidence="3 4">DSM 4134</strain>
    </source>
</reference>
<evidence type="ECO:0000259" key="2">
    <source>
        <dbReference type="Pfam" id="PF13472"/>
    </source>
</evidence>
<evidence type="ECO:0000313" key="4">
    <source>
        <dbReference type="Proteomes" id="UP000256779"/>
    </source>
</evidence>
<feature type="domain" description="SGNH hydrolase-type esterase" evidence="2">
    <location>
        <begin position="58"/>
        <end position="207"/>
    </location>
</feature>
<dbReference type="GO" id="GO:0004622">
    <property type="term" value="F:phosphatidylcholine lysophospholipase activity"/>
    <property type="evidence" value="ECO:0007669"/>
    <property type="project" value="TreeGrafter"/>
</dbReference>
<protein>
    <submittedName>
        <fullName evidence="3">Lysophospholipase L1-like esterase</fullName>
    </submittedName>
</protein>
<evidence type="ECO:0000313" key="3">
    <source>
        <dbReference type="EMBL" id="RED97965.1"/>
    </source>
</evidence>
<sequence>MTTRRFIFSALLTAFYFLSFAQDPSRFKEEVIRLQAKNKQAAIKKPVVFAGSSSFRMWKDVATDLENDKIINNGFGGSHFSDLIFYYKELIAATNPSAIFLYEGDNDLAAGKPIDQVMADAKTLLSLIRRDFPDVPVYYVCPKPSIARWHLAETYKAFNTTLEAWTETEANVVYVDVWTPMMNKHGLLDESLFIEDDLHMNEQGYAIWTNVLTPYIEAL</sequence>
<evidence type="ECO:0000256" key="1">
    <source>
        <dbReference type="SAM" id="SignalP"/>
    </source>
</evidence>
<dbReference type="PANTHER" id="PTHR30383:SF5">
    <property type="entry name" value="SGNH HYDROLASE-TYPE ESTERASE DOMAIN-CONTAINING PROTEIN"/>
    <property type="match status" value="1"/>
</dbReference>
<gene>
    <name evidence="3" type="ORF">C7460_111106</name>
</gene>
<dbReference type="Gene3D" id="3.40.50.1110">
    <property type="entry name" value="SGNH hydrolase"/>
    <property type="match status" value="1"/>
</dbReference>
<keyword evidence="1" id="KW-0732">Signal</keyword>
<proteinExistence type="predicted"/>
<comment type="caution">
    <text evidence="3">The sequence shown here is derived from an EMBL/GenBank/DDBJ whole genome shotgun (WGS) entry which is preliminary data.</text>
</comment>
<dbReference type="AlphaFoldDB" id="A0A3D9L1P9"/>